<dbReference type="STRING" id="1477437.SAMN05444682_108288"/>
<evidence type="ECO:0000259" key="1">
    <source>
        <dbReference type="Pfam" id="PF19266"/>
    </source>
</evidence>
<reference evidence="2 3" key="1">
    <citation type="submission" date="2016-10" db="EMBL/GenBank/DDBJ databases">
        <authorList>
            <person name="de Groot N.N."/>
        </authorList>
    </citation>
    <scope>NUCLEOTIDE SEQUENCE [LARGE SCALE GENOMIC DNA]</scope>
    <source>
        <strain evidence="2 3">RK1</strain>
    </source>
</reference>
<dbReference type="RefSeq" id="WP_090628856.1">
    <property type="nucleotide sequence ID" value="NZ_FOQO01000008.1"/>
</dbReference>
<evidence type="ECO:0000313" key="3">
    <source>
        <dbReference type="Proteomes" id="UP000198670"/>
    </source>
</evidence>
<sequence>MFGDLTSAEKLYVEPYLDAAFTRKAPGEKFSALINPASYTCKYEFEYDDTQAGGRSSVKMKFNKIKPQKFTFDFLFDSTGVVKNASILNISVANPFAKPVSVAEQLEGFKKKIIEFKGDTHRPYYLKIHWGTLLFKGVLNQIDIEYKVFATDGTPIRAVAKCAFTESIEDELREAIENKQSSDITHERIFVETDRIDRITEQIYARNEFYVDVAFFNELDSFRNIKPGSKLYFPPLEKQ</sequence>
<name>A0A1I3Q6J4_9SPHI</name>
<dbReference type="Pfam" id="PF19266">
    <property type="entry name" value="CIS_tube"/>
    <property type="match status" value="1"/>
</dbReference>
<proteinExistence type="predicted"/>
<protein>
    <recommendedName>
        <fullName evidence="1">Contractile injection system tube protein N-terminal domain-containing protein</fullName>
    </recommendedName>
</protein>
<dbReference type="EMBL" id="FOQO01000008">
    <property type="protein sequence ID" value="SFJ29643.1"/>
    <property type="molecule type" value="Genomic_DNA"/>
</dbReference>
<organism evidence="2 3">
    <name type="scientific">Parapedobacter indicus</name>
    <dbReference type="NCBI Taxonomy" id="1477437"/>
    <lineage>
        <taxon>Bacteria</taxon>
        <taxon>Pseudomonadati</taxon>
        <taxon>Bacteroidota</taxon>
        <taxon>Sphingobacteriia</taxon>
        <taxon>Sphingobacteriales</taxon>
        <taxon>Sphingobacteriaceae</taxon>
        <taxon>Parapedobacter</taxon>
    </lineage>
</organism>
<evidence type="ECO:0000313" key="2">
    <source>
        <dbReference type="EMBL" id="SFJ29643.1"/>
    </source>
</evidence>
<dbReference type="InterPro" id="IPR045361">
    <property type="entry name" value="CIS_tube_prot_N"/>
</dbReference>
<keyword evidence="3" id="KW-1185">Reference proteome</keyword>
<accession>A0A1I3Q6J4</accession>
<dbReference type="OrthoDB" id="9815939at2"/>
<feature type="domain" description="Contractile injection system tube protein N-terminal" evidence="1">
    <location>
        <begin position="8"/>
        <end position="174"/>
    </location>
</feature>
<dbReference type="AlphaFoldDB" id="A0A1I3Q6J4"/>
<gene>
    <name evidence="2" type="ORF">SAMN05444682_108288</name>
</gene>
<dbReference type="Proteomes" id="UP000198670">
    <property type="component" value="Unassembled WGS sequence"/>
</dbReference>